<comment type="caution">
    <text evidence="11">The sequence shown here is derived from an EMBL/GenBank/DDBJ whole genome shotgun (WGS) entry which is preliminary data.</text>
</comment>
<name>A0A3M6UKH0_POCDA</name>
<organism evidence="11 12">
    <name type="scientific">Pocillopora damicornis</name>
    <name type="common">Cauliflower coral</name>
    <name type="synonym">Millepora damicornis</name>
    <dbReference type="NCBI Taxonomy" id="46731"/>
    <lineage>
        <taxon>Eukaryota</taxon>
        <taxon>Metazoa</taxon>
        <taxon>Cnidaria</taxon>
        <taxon>Anthozoa</taxon>
        <taxon>Hexacorallia</taxon>
        <taxon>Scleractinia</taxon>
        <taxon>Astrocoeniina</taxon>
        <taxon>Pocilloporidae</taxon>
        <taxon>Pocillopora</taxon>
    </lineage>
</organism>
<feature type="transmembrane region" description="Helical" evidence="9">
    <location>
        <begin position="305"/>
        <end position="330"/>
    </location>
</feature>
<evidence type="ECO:0000256" key="1">
    <source>
        <dbReference type="ARBA" id="ARBA00004141"/>
    </source>
</evidence>
<protein>
    <recommendedName>
        <fullName evidence="10">G-protein coupled receptors family 1 profile domain-containing protein</fullName>
    </recommendedName>
</protein>
<dbReference type="GO" id="GO:0004930">
    <property type="term" value="F:G protein-coupled receptor activity"/>
    <property type="evidence" value="ECO:0007669"/>
    <property type="project" value="UniProtKB-KW"/>
</dbReference>
<evidence type="ECO:0000256" key="7">
    <source>
        <dbReference type="ARBA" id="ARBA00023224"/>
    </source>
</evidence>
<keyword evidence="2 8" id="KW-0812">Transmembrane</keyword>
<gene>
    <name evidence="11" type="ORF">pdam_00012137</name>
</gene>
<evidence type="ECO:0000256" key="2">
    <source>
        <dbReference type="ARBA" id="ARBA00022692"/>
    </source>
</evidence>
<dbReference type="InterPro" id="IPR000276">
    <property type="entry name" value="GPCR_Rhodpsn"/>
</dbReference>
<feature type="transmembrane region" description="Helical" evidence="9">
    <location>
        <begin position="162"/>
        <end position="181"/>
    </location>
</feature>
<dbReference type="AlphaFoldDB" id="A0A3M6UKH0"/>
<dbReference type="PANTHER" id="PTHR45695:SF9">
    <property type="entry name" value="LEUCOKININ RECEPTOR"/>
    <property type="match status" value="1"/>
</dbReference>
<evidence type="ECO:0000313" key="12">
    <source>
        <dbReference type="Proteomes" id="UP000275408"/>
    </source>
</evidence>
<comment type="similarity">
    <text evidence="8">Belongs to the G-protein coupled receptor 1 family.</text>
</comment>
<dbReference type="STRING" id="46731.A0A3M6UKH0"/>
<dbReference type="PROSITE" id="PS50262">
    <property type="entry name" value="G_PROTEIN_RECEP_F1_2"/>
    <property type="match status" value="1"/>
</dbReference>
<evidence type="ECO:0000256" key="4">
    <source>
        <dbReference type="ARBA" id="ARBA00023040"/>
    </source>
</evidence>
<accession>A0A3M6UKH0</accession>
<feature type="transmembrane region" description="Helical" evidence="9">
    <location>
        <begin position="398"/>
        <end position="419"/>
    </location>
</feature>
<keyword evidence="3 9" id="KW-1133">Transmembrane helix</keyword>
<reference evidence="11 12" key="1">
    <citation type="journal article" date="2018" name="Sci. Rep.">
        <title>Comparative analysis of the Pocillopora damicornis genome highlights role of immune system in coral evolution.</title>
        <authorList>
            <person name="Cunning R."/>
            <person name="Bay R.A."/>
            <person name="Gillette P."/>
            <person name="Baker A.C."/>
            <person name="Traylor-Knowles N."/>
        </authorList>
    </citation>
    <scope>NUCLEOTIDE SEQUENCE [LARGE SCALE GENOMIC DNA]</scope>
    <source>
        <strain evidence="11">RSMAS</strain>
        <tissue evidence="11">Whole animal</tissue>
    </source>
</reference>
<dbReference type="OrthoDB" id="6435638at2759"/>
<dbReference type="GO" id="GO:0005886">
    <property type="term" value="C:plasma membrane"/>
    <property type="evidence" value="ECO:0007669"/>
    <property type="project" value="TreeGrafter"/>
</dbReference>
<feature type="transmembrane region" description="Helical" evidence="9">
    <location>
        <begin position="251"/>
        <end position="269"/>
    </location>
</feature>
<dbReference type="PANTHER" id="PTHR45695">
    <property type="entry name" value="LEUCOKININ RECEPTOR-RELATED"/>
    <property type="match status" value="1"/>
</dbReference>
<feature type="transmembrane region" description="Helical" evidence="9">
    <location>
        <begin position="354"/>
        <end position="378"/>
    </location>
</feature>
<comment type="subcellular location">
    <subcellularLocation>
        <location evidence="1">Membrane</location>
        <topology evidence="1">Multi-pass membrane protein</topology>
    </subcellularLocation>
</comment>
<dbReference type="CDD" id="cd00637">
    <property type="entry name" value="7tm_classA_rhodopsin-like"/>
    <property type="match status" value="1"/>
</dbReference>
<dbReference type="Proteomes" id="UP000275408">
    <property type="component" value="Unassembled WGS sequence"/>
</dbReference>
<dbReference type="EMBL" id="RCHS01001311">
    <property type="protein sequence ID" value="RMX54171.1"/>
    <property type="molecule type" value="Genomic_DNA"/>
</dbReference>
<evidence type="ECO:0000256" key="9">
    <source>
        <dbReference type="SAM" id="Phobius"/>
    </source>
</evidence>
<evidence type="ECO:0000256" key="8">
    <source>
        <dbReference type="RuleBase" id="RU000688"/>
    </source>
</evidence>
<feature type="transmembrane region" description="Helical" evidence="9">
    <location>
        <begin position="12"/>
        <end position="35"/>
    </location>
</feature>
<keyword evidence="4 8" id="KW-0297">G-protein coupled receptor</keyword>
<keyword evidence="6 8" id="KW-0675">Receptor</keyword>
<feature type="transmembrane region" description="Helical" evidence="9">
    <location>
        <begin position="219"/>
        <end position="239"/>
    </location>
</feature>
<evidence type="ECO:0000256" key="6">
    <source>
        <dbReference type="ARBA" id="ARBA00023170"/>
    </source>
</evidence>
<dbReference type="Gene3D" id="1.20.1070.10">
    <property type="entry name" value="Rhodopsin 7-helix transmembrane proteins"/>
    <property type="match status" value="1"/>
</dbReference>
<keyword evidence="5 9" id="KW-0472">Membrane</keyword>
<evidence type="ECO:0000259" key="10">
    <source>
        <dbReference type="PROSITE" id="PS50262"/>
    </source>
</evidence>
<dbReference type="Pfam" id="PF00001">
    <property type="entry name" value="7tm_1"/>
    <property type="match status" value="1"/>
</dbReference>
<evidence type="ECO:0000256" key="5">
    <source>
        <dbReference type="ARBA" id="ARBA00023136"/>
    </source>
</evidence>
<proteinExistence type="inferred from homology"/>
<sequence length="482" mass="54871">MCIIRVVPIEVTMAILILTLLALPIGNFLLITAYVRMKEKLMLLIANRAASDLLVTVIEIPHLVTTEVTVCYAFFVDGVFASFLRKMCSFLDDISPMAAIGNASFNNVLETSQRNMSTPAPEHCLSTDLSQLTATIHIFTLFASLIGNSLLITAFVRMKEKVLLAIASMAASDLLTAVFLLPRFITNEINGSGAFLVHGNGGTFLCKMCGFLGDTSLSVSTLSMVVIAIERFLAVVYPIQYKNTSRVRRRVFFALTWIMAAAFHSPYFYTHRLIRFFRNGHEIQICLPRWEPAFNNESAHYLYNIFLYATVLILPLLAISVLYIIVALRLRKDKMSSCRSENGTRRIRRRTRTFLMMAISTTTAFLICWMLHIVLTSIRLISPWLDLECNKGYQTVSYISYVLASCYCAVNPWLCLLLIPQFQNELKLMMQKIQSRCYAKKSKRYGKKYIRSRKYEVKDVMHRFESCDQSTIHVGEDQETQT</sequence>
<dbReference type="InterPro" id="IPR017452">
    <property type="entry name" value="GPCR_Rhodpsn_7TM"/>
</dbReference>
<feature type="transmembrane region" description="Helical" evidence="9">
    <location>
        <begin position="136"/>
        <end position="156"/>
    </location>
</feature>
<dbReference type="PROSITE" id="PS00237">
    <property type="entry name" value="G_PROTEIN_RECEP_F1_1"/>
    <property type="match status" value="1"/>
</dbReference>
<dbReference type="SUPFAM" id="SSF81321">
    <property type="entry name" value="Family A G protein-coupled receptor-like"/>
    <property type="match status" value="1"/>
</dbReference>
<feature type="domain" description="G-protein coupled receptors family 1 profile" evidence="10">
    <location>
        <begin position="147"/>
        <end position="415"/>
    </location>
</feature>
<keyword evidence="7 8" id="KW-0807">Transducer</keyword>
<evidence type="ECO:0000256" key="3">
    <source>
        <dbReference type="ARBA" id="ARBA00022989"/>
    </source>
</evidence>
<dbReference type="PRINTS" id="PR00237">
    <property type="entry name" value="GPCRRHODOPSN"/>
</dbReference>
<keyword evidence="12" id="KW-1185">Reference proteome</keyword>
<evidence type="ECO:0000313" key="11">
    <source>
        <dbReference type="EMBL" id="RMX54171.1"/>
    </source>
</evidence>